<name>A0A835VYJ9_CHLIN</name>
<accession>A0A835VYJ9</accession>
<evidence type="ECO:0000313" key="2">
    <source>
        <dbReference type="EMBL" id="KAG2430603.1"/>
    </source>
</evidence>
<evidence type="ECO:0000313" key="3">
    <source>
        <dbReference type="Proteomes" id="UP000650467"/>
    </source>
</evidence>
<gene>
    <name evidence="2" type="ORF">HXX76_010121</name>
</gene>
<comment type="caution">
    <text evidence="2">The sequence shown here is derived from an EMBL/GenBank/DDBJ whole genome shotgun (WGS) entry which is preliminary data.</text>
</comment>
<organism evidence="2 3">
    <name type="scientific">Chlamydomonas incerta</name>
    <dbReference type="NCBI Taxonomy" id="51695"/>
    <lineage>
        <taxon>Eukaryota</taxon>
        <taxon>Viridiplantae</taxon>
        <taxon>Chlorophyta</taxon>
        <taxon>core chlorophytes</taxon>
        <taxon>Chlorophyceae</taxon>
        <taxon>CS clade</taxon>
        <taxon>Chlamydomonadales</taxon>
        <taxon>Chlamydomonadaceae</taxon>
        <taxon>Chlamydomonas</taxon>
    </lineage>
</organism>
<dbReference type="Proteomes" id="UP000650467">
    <property type="component" value="Unassembled WGS sequence"/>
</dbReference>
<reference evidence="2" key="1">
    <citation type="journal article" date="2020" name="bioRxiv">
        <title>Comparative genomics of Chlamydomonas.</title>
        <authorList>
            <person name="Craig R.J."/>
            <person name="Hasan A.R."/>
            <person name="Ness R.W."/>
            <person name="Keightley P.D."/>
        </authorList>
    </citation>
    <scope>NUCLEOTIDE SEQUENCE</scope>
    <source>
        <strain evidence="2">SAG 7.73</strain>
    </source>
</reference>
<sequence length="801" mass="87553">MRRALLWLLFAAVAVFPHSALGAKPAGLVAKRERLKGCLKDFNTHVNEKTVKDKDGANTKGRGKVKQAKGSKFIASKKALTDYYGKTSKQIKYEQQSRVCSAQSFDSAAANRDYTENTKQACYDKYCPTVTKTEDYLKNPCAKDAKPCIDEVVVVFGSEDGSGDTDTSDCAEFDCRPKCVKAVNTLAGTTASFPVDDYSSYDGTTARRLAARRFSRMMLEASIRGEHDDTTITPNLSDMPEVLRPVYEHLREKSRQERFLTATIDEDDDFETEQQEGVDIDTDERSNEVLDRIANKFDKKTMDSFCADLDDDDFRSAAVDQRKSFMDQDAEPPSPPSAATNRRLRRRLLNAMVARRLGAKEEDVTTAESCVSSSITTPLDKREATGFDDTSLYCCTVSGTTLSSKADAVDLNCTLATDGSVPDPALTLQVAPGGTTTSCECKQASLAPPELLYNQGNRDMEVDCVSPGTGLCNIPDAGYDVPNDPAEPMPHYYAMLKRLHTGDGVTQNLIPREDSGDPHWYKRKVSYMDKYEIQKKMRLAQYISLTVDTVCAAVKAISVLFVGGFGGVVGTDVHPAEIPCAILILVPDTAFTIYSNLIADIDNQNSVIDGTETTLMYQTLHIVGYNQEIGLARSLEYTQAAGDTVATAMGDETTKIKNAITAMGEDVTTKIVTEHTKTRTDLTTLVNSVEADILGDIASLLDTVTKSQNRVDAELCNIKTKVSLAQREVDYQRRLLLVPQGKMPGYVGSIKDANTTAYKQCNSPFGSVNRNGTNPLNTCTQLSATNIAGTITSWGCDIPIA</sequence>
<feature type="signal peptide" evidence="1">
    <location>
        <begin position="1"/>
        <end position="22"/>
    </location>
</feature>
<keyword evidence="1" id="KW-0732">Signal</keyword>
<feature type="chain" id="PRO_5032836565" evidence="1">
    <location>
        <begin position="23"/>
        <end position="801"/>
    </location>
</feature>
<dbReference type="EMBL" id="JAEHOC010000027">
    <property type="protein sequence ID" value="KAG2430603.1"/>
    <property type="molecule type" value="Genomic_DNA"/>
</dbReference>
<proteinExistence type="predicted"/>
<protein>
    <submittedName>
        <fullName evidence="2">Uncharacterized protein</fullName>
    </submittedName>
</protein>
<keyword evidence="3" id="KW-1185">Reference proteome</keyword>
<dbReference type="AlphaFoldDB" id="A0A835VYJ9"/>
<dbReference type="OrthoDB" id="534013at2759"/>
<evidence type="ECO:0000256" key="1">
    <source>
        <dbReference type="SAM" id="SignalP"/>
    </source>
</evidence>